<dbReference type="Proteomes" id="UP000324222">
    <property type="component" value="Unassembled WGS sequence"/>
</dbReference>
<accession>A0A5B7GF51</accession>
<keyword evidence="3" id="KW-1185">Reference proteome</keyword>
<evidence type="ECO:0000313" key="3">
    <source>
        <dbReference type="Proteomes" id="UP000324222"/>
    </source>
</evidence>
<sequence length="71" mass="7921">MPRHYTPDGRAWMDGLEYYLLLLRVQPYMPDPPPATAAAATQPPHQTRLKATAHTRLHHHTAPTQPSASSP</sequence>
<organism evidence="2 3">
    <name type="scientific">Portunus trituberculatus</name>
    <name type="common">Swimming crab</name>
    <name type="synonym">Neptunus trituberculatus</name>
    <dbReference type="NCBI Taxonomy" id="210409"/>
    <lineage>
        <taxon>Eukaryota</taxon>
        <taxon>Metazoa</taxon>
        <taxon>Ecdysozoa</taxon>
        <taxon>Arthropoda</taxon>
        <taxon>Crustacea</taxon>
        <taxon>Multicrustacea</taxon>
        <taxon>Malacostraca</taxon>
        <taxon>Eumalacostraca</taxon>
        <taxon>Eucarida</taxon>
        <taxon>Decapoda</taxon>
        <taxon>Pleocyemata</taxon>
        <taxon>Brachyura</taxon>
        <taxon>Eubrachyura</taxon>
        <taxon>Portunoidea</taxon>
        <taxon>Portunidae</taxon>
        <taxon>Portuninae</taxon>
        <taxon>Portunus</taxon>
    </lineage>
</organism>
<evidence type="ECO:0000256" key="1">
    <source>
        <dbReference type="SAM" id="MobiDB-lite"/>
    </source>
</evidence>
<reference evidence="2 3" key="1">
    <citation type="submission" date="2019-05" db="EMBL/GenBank/DDBJ databases">
        <title>Another draft genome of Portunus trituberculatus and its Hox gene families provides insights of decapod evolution.</title>
        <authorList>
            <person name="Jeong J.-H."/>
            <person name="Song I."/>
            <person name="Kim S."/>
            <person name="Choi T."/>
            <person name="Kim D."/>
            <person name="Ryu S."/>
            <person name="Kim W."/>
        </authorList>
    </citation>
    <scope>NUCLEOTIDE SEQUENCE [LARGE SCALE GENOMIC DNA]</scope>
    <source>
        <tissue evidence="2">Muscle</tissue>
    </source>
</reference>
<name>A0A5B7GF51_PORTR</name>
<feature type="region of interest" description="Disordered" evidence="1">
    <location>
        <begin position="30"/>
        <end position="71"/>
    </location>
</feature>
<protein>
    <submittedName>
        <fullName evidence="2">Uncharacterized protein</fullName>
    </submittedName>
</protein>
<proteinExistence type="predicted"/>
<feature type="compositionally biased region" description="Basic residues" evidence="1">
    <location>
        <begin position="47"/>
        <end position="61"/>
    </location>
</feature>
<dbReference type="EMBL" id="VSRR010013431">
    <property type="protein sequence ID" value="MPC55788.1"/>
    <property type="molecule type" value="Genomic_DNA"/>
</dbReference>
<dbReference type="AlphaFoldDB" id="A0A5B7GF51"/>
<gene>
    <name evidence="2" type="ORF">E2C01_049733</name>
</gene>
<feature type="compositionally biased region" description="Low complexity" evidence="1">
    <location>
        <begin position="36"/>
        <end position="46"/>
    </location>
</feature>
<evidence type="ECO:0000313" key="2">
    <source>
        <dbReference type="EMBL" id="MPC55788.1"/>
    </source>
</evidence>
<comment type="caution">
    <text evidence="2">The sequence shown here is derived from an EMBL/GenBank/DDBJ whole genome shotgun (WGS) entry which is preliminary data.</text>
</comment>